<gene>
    <name evidence="8" type="primary">mprF</name>
    <name evidence="8" type="ORF">WKV53_18945</name>
</gene>
<comment type="subcellular location">
    <subcellularLocation>
        <location evidence="1">Cell membrane</location>
        <topology evidence="1">Multi-pass membrane protein</topology>
    </subcellularLocation>
</comment>
<feature type="transmembrane region" description="Helical" evidence="6">
    <location>
        <begin position="485"/>
        <end position="509"/>
    </location>
</feature>
<evidence type="ECO:0000256" key="5">
    <source>
        <dbReference type="ARBA" id="ARBA00023136"/>
    </source>
</evidence>
<evidence type="ECO:0000256" key="1">
    <source>
        <dbReference type="ARBA" id="ARBA00004651"/>
    </source>
</evidence>
<evidence type="ECO:0000256" key="2">
    <source>
        <dbReference type="ARBA" id="ARBA00022475"/>
    </source>
</evidence>
<feature type="transmembrane region" description="Helical" evidence="6">
    <location>
        <begin position="107"/>
        <end position="126"/>
    </location>
</feature>
<dbReference type="PANTHER" id="PTHR34697">
    <property type="entry name" value="PHOSPHATIDYLGLYCEROL LYSYLTRANSFERASE"/>
    <property type="match status" value="1"/>
</dbReference>
<keyword evidence="4 6" id="KW-1133">Transmembrane helix</keyword>
<keyword evidence="3 6" id="KW-0812">Transmembrane</keyword>
<feature type="transmembrane region" description="Helical" evidence="6">
    <location>
        <begin position="239"/>
        <end position="262"/>
    </location>
</feature>
<feature type="transmembrane region" description="Helical" evidence="6">
    <location>
        <begin position="322"/>
        <end position="338"/>
    </location>
</feature>
<evidence type="ECO:0000259" key="7">
    <source>
        <dbReference type="Pfam" id="PF09924"/>
    </source>
</evidence>
<dbReference type="InterPro" id="IPR024320">
    <property type="entry name" value="LPG_synthase_C"/>
</dbReference>
<keyword evidence="2" id="KW-1003">Cell membrane</keyword>
<reference evidence="8 9" key="1">
    <citation type="submission" date="2024-04" db="EMBL/GenBank/DDBJ databases">
        <title>Luteolibacter sp. isolated from soil.</title>
        <authorList>
            <person name="An J."/>
        </authorList>
    </citation>
    <scope>NUCLEOTIDE SEQUENCE [LARGE SCALE GENOMIC DNA]</scope>
    <source>
        <strain evidence="8 9">Y139</strain>
    </source>
</reference>
<dbReference type="NCBIfam" id="NF033480">
    <property type="entry name" value="bifunc_MprF"/>
    <property type="match status" value="1"/>
</dbReference>
<evidence type="ECO:0000256" key="3">
    <source>
        <dbReference type="ARBA" id="ARBA00022692"/>
    </source>
</evidence>
<feature type="transmembrane region" description="Helical" evidence="6">
    <location>
        <begin position="27"/>
        <end position="46"/>
    </location>
</feature>
<feature type="transmembrane region" description="Helical" evidence="6">
    <location>
        <begin position="456"/>
        <end position="473"/>
    </location>
</feature>
<name>A0ABU9AYG5_9BACT</name>
<feature type="transmembrane region" description="Helical" evidence="6">
    <location>
        <begin position="400"/>
        <end position="420"/>
    </location>
</feature>
<evidence type="ECO:0000313" key="8">
    <source>
        <dbReference type="EMBL" id="MEK7952598.1"/>
    </source>
</evidence>
<dbReference type="PANTHER" id="PTHR34697:SF2">
    <property type="entry name" value="PHOSPHATIDYLGLYCEROL LYSYLTRANSFERASE"/>
    <property type="match status" value="1"/>
</dbReference>
<dbReference type="SUPFAM" id="SSF55729">
    <property type="entry name" value="Acyl-CoA N-acyltransferases (Nat)"/>
    <property type="match status" value="1"/>
</dbReference>
<feature type="transmembrane region" description="Helical" evidence="6">
    <location>
        <begin position="529"/>
        <end position="549"/>
    </location>
</feature>
<evidence type="ECO:0000313" key="9">
    <source>
        <dbReference type="Proteomes" id="UP001371305"/>
    </source>
</evidence>
<feature type="transmembrane region" description="Helical" evidence="6">
    <location>
        <begin position="432"/>
        <end position="450"/>
    </location>
</feature>
<comment type="caution">
    <text evidence="8">The sequence shown here is derived from an EMBL/GenBank/DDBJ whole genome shotgun (WGS) entry which is preliminary data.</text>
</comment>
<keyword evidence="5 6" id="KW-0472">Membrane</keyword>
<dbReference type="InterPro" id="IPR051211">
    <property type="entry name" value="PG_lysyltransferase"/>
</dbReference>
<dbReference type="InterPro" id="IPR016181">
    <property type="entry name" value="Acyl_CoA_acyltransferase"/>
</dbReference>
<evidence type="ECO:0000256" key="6">
    <source>
        <dbReference type="SAM" id="Phobius"/>
    </source>
</evidence>
<organism evidence="8 9">
    <name type="scientific">Luteolibacter soli</name>
    <dbReference type="NCBI Taxonomy" id="3135280"/>
    <lineage>
        <taxon>Bacteria</taxon>
        <taxon>Pseudomonadati</taxon>
        <taxon>Verrucomicrobiota</taxon>
        <taxon>Verrucomicrobiia</taxon>
        <taxon>Verrucomicrobiales</taxon>
        <taxon>Verrucomicrobiaceae</taxon>
        <taxon>Luteolibacter</taxon>
    </lineage>
</organism>
<sequence>MDPRDPSLTHELDLTEAATPPVWKARLTRLGAVLWVAVCAWALYGLHKEWSGFHLTDLDDALARIGPQHLAMALGFTALSYAANAGLTLIAERWLGHPLRHPWRDAWISYLSSAFSMNAGGTVLGGGSIRMRFAASQELSVSQVGKIMMFGGLAGWAGHIFLCGVLLTFASPPLDWLPASAAKGIGVVLMAVPLIAVLGGLFWGRPAQPPPPAEPTDEDHSHPVEDIRASRLRWPSPPLALLTLAISVIDWLGAGLAMWSLFPGSMPMDAASFVAIVVIAQAVAAFTHVPGGVGVLELTITKALGAAIAAPVLAGALVTYRLLYYLLPFFIAILMLGIREMRLRQTAIQKGGKLVIRGWSLVAPRLASLMALGGGFMLLLSANTPMEPARREGMADWVPLPFVEGSHLMSSLAGALLILLARGLQRRVQAAWWLTVVLMSAAIPFSLVKGLDWEEAVLLTVMLSFLVPFRSYFHRQAPLWTQRFTFGWWLMLLSLVGVAVWLGFFSARHVPYDRHLWWQFTMDGDVPRFMRAAVGAGCVFILIAIAQALRPGRPRNIEPTDPETVERLVHESNHTYAALAYLDDKEFTVSRHGRSALMHADQGRSRIVMGDPLGDSEAADDLLWRFVEQAQNEGRRPVFYQISVSEMPRLVDMGFKLFKLGEEARVPLGDFTLEGGTGKKLRKARGRFQRDGLTFEMWPQAKVAEELSTLRAISDAWLGEHKAGEKGFSLGRFDDDYVKRFSCAVVRDASGKVIAFTNIWETTDKAELSVDLMRSLPEGQGVMEAVFIELMLWGREQGYQHFNLGMAPLSGLSTHALAPLWHRMAARIFHRGESFYNFQGLRSFKDKFDPEWLPRYIAVPSAWSLPPALLDATALIGGGLRKTLSKT</sequence>
<feature type="transmembrane region" description="Helical" evidence="6">
    <location>
        <begin position="181"/>
        <end position="203"/>
    </location>
</feature>
<feature type="transmembrane region" description="Helical" evidence="6">
    <location>
        <begin position="268"/>
        <end position="286"/>
    </location>
</feature>
<keyword evidence="9" id="KW-1185">Reference proteome</keyword>
<protein>
    <submittedName>
        <fullName evidence="8">Bifunctional lysylphosphatidylglycerol flippase/synthetase MprF</fullName>
    </submittedName>
</protein>
<feature type="transmembrane region" description="Helical" evidence="6">
    <location>
        <begin position="359"/>
        <end position="380"/>
    </location>
</feature>
<dbReference type="Pfam" id="PF09924">
    <property type="entry name" value="LPG_synthase_C"/>
    <property type="match status" value="1"/>
</dbReference>
<feature type="domain" description="Phosphatidylglycerol lysyltransferase C-terminal" evidence="7">
    <location>
        <begin position="570"/>
        <end position="858"/>
    </location>
</feature>
<accession>A0ABU9AYG5</accession>
<evidence type="ECO:0000256" key="4">
    <source>
        <dbReference type="ARBA" id="ARBA00022989"/>
    </source>
</evidence>
<proteinExistence type="predicted"/>
<dbReference type="EMBL" id="JBBUKT010000008">
    <property type="protein sequence ID" value="MEK7952598.1"/>
    <property type="molecule type" value="Genomic_DNA"/>
</dbReference>
<feature type="transmembrane region" description="Helical" evidence="6">
    <location>
        <begin position="147"/>
        <end position="169"/>
    </location>
</feature>
<dbReference type="Proteomes" id="UP001371305">
    <property type="component" value="Unassembled WGS sequence"/>
</dbReference>
<feature type="transmembrane region" description="Helical" evidence="6">
    <location>
        <begin position="70"/>
        <end position="95"/>
    </location>
</feature>
<dbReference type="RefSeq" id="WP_341406354.1">
    <property type="nucleotide sequence ID" value="NZ_JBBUKT010000008.1"/>
</dbReference>